<dbReference type="EMBL" id="VFPA01000002">
    <property type="protein sequence ID" value="TQM11614.1"/>
    <property type="molecule type" value="Genomic_DNA"/>
</dbReference>
<dbReference type="GO" id="GO:0016787">
    <property type="term" value="F:hydrolase activity"/>
    <property type="evidence" value="ECO:0007669"/>
    <property type="project" value="InterPro"/>
</dbReference>
<accession>A0A543DQL7</accession>
<keyword evidence="2" id="KW-1185">Reference proteome</keyword>
<dbReference type="OrthoDB" id="9768323at2"/>
<dbReference type="RefSeq" id="WP_142055891.1">
    <property type="nucleotide sequence ID" value="NZ_VFPA01000002.1"/>
</dbReference>
<organism evidence="1 2">
    <name type="scientific">Pseudonocardia kunmingensis</name>
    <dbReference type="NCBI Taxonomy" id="630975"/>
    <lineage>
        <taxon>Bacteria</taxon>
        <taxon>Bacillati</taxon>
        <taxon>Actinomycetota</taxon>
        <taxon>Actinomycetes</taxon>
        <taxon>Pseudonocardiales</taxon>
        <taxon>Pseudonocardiaceae</taxon>
        <taxon>Pseudonocardia</taxon>
    </lineage>
</organism>
<evidence type="ECO:0000313" key="2">
    <source>
        <dbReference type="Proteomes" id="UP000315677"/>
    </source>
</evidence>
<gene>
    <name evidence="1" type="ORF">FB558_4179</name>
</gene>
<dbReference type="Proteomes" id="UP000315677">
    <property type="component" value="Unassembled WGS sequence"/>
</dbReference>
<evidence type="ECO:0000313" key="1">
    <source>
        <dbReference type="EMBL" id="TQM11614.1"/>
    </source>
</evidence>
<sequence>MTPVPVRLAVATGARRIEAAAVTPDGTVVATAELDPTGSPAADVEAALARLLAVREVDPGATLAVVAAGRWAAAALRPPYDLVPVASIRLATPARSAFPPLHGWPPALRTAVSAGEAIVTGGCGVDGSAAAPLDEAGLRAALTRADPAAVAITATFAGVSAADEHAAERTVEATLPGTPVVLSHEFGALGLLERENSAVLDAALTGVGRRLVDAIATALERLRIDAPAYLVRNDGTLIAAAEAARFPLLTYAGGDAAWLRGAAALAGVGDALVCRAEPDGIAVGAVHNARSRESSGRRLIAGVPTSVELPDVAAVRHGPGASRHRAEPARTLARLGGREAPRPLVVVGGAARMLVGELPAESEAQCPRLAEFAAAVGAALAPVSATVEVVLPRYLPAERRYAELAARATDLALYNGADPGGIAVVEFAEVPLPYLPESPVRCRARAEGPPQGRLRVVS</sequence>
<dbReference type="AlphaFoldDB" id="A0A543DQL7"/>
<dbReference type="PANTHER" id="PTHR11365:SF10">
    <property type="entry name" value="HYDANTOINASE_OXOPROLINASE"/>
    <property type="match status" value="1"/>
</dbReference>
<protein>
    <submittedName>
        <fullName evidence="1">Hydantoinase/oxoprolinase-like protein</fullName>
    </submittedName>
</protein>
<dbReference type="InterPro" id="IPR045079">
    <property type="entry name" value="Oxoprolinase-like"/>
</dbReference>
<reference evidence="1 2" key="1">
    <citation type="submission" date="2019-06" db="EMBL/GenBank/DDBJ databases">
        <title>Sequencing the genomes of 1000 actinobacteria strains.</title>
        <authorList>
            <person name="Klenk H.-P."/>
        </authorList>
    </citation>
    <scope>NUCLEOTIDE SEQUENCE [LARGE SCALE GENOMIC DNA]</scope>
    <source>
        <strain evidence="1 2">DSM 45301</strain>
    </source>
</reference>
<proteinExistence type="predicted"/>
<name>A0A543DQL7_9PSEU</name>
<dbReference type="PANTHER" id="PTHR11365">
    <property type="entry name" value="5-OXOPROLINASE RELATED"/>
    <property type="match status" value="1"/>
</dbReference>
<comment type="caution">
    <text evidence="1">The sequence shown here is derived from an EMBL/GenBank/DDBJ whole genome shotgun (WGS) entry which is preliminary data.</text>
</comment>